<proteinExistence type="predicted"/>
<reference evidence="2 3" key="1">
    <citation type="journal article" date="2024" name="IMA Fungus">
        <title>IMA Genome - F19 : A genome assembly and annotation guide to empower mycologists, including annotated draft genome sequences of Ceratocystis pirilliformis, Diaporthe australafricana, Fusarium ophioides, Paecilomyces lecythidis, and Sporothrix stenoceras.</title>
        <authorList>
            <person name="Aylward J."/>
            <person name="Wilson A.M."/>
            <person name="Visagie C.M."/>
            <person name="Spraker J."/>
            <person name="Barnes I."/>
            <person name="Buitendag C."/>
            <person name="Ceriani C."/>
            <person name="Del Mar Angel L."/>
            <person name="du Plessis D."/>
            <person name="Fuchs T."/>
            <person name="Gasser K."/>
            <person name="Kramer D."/>
            <person name="Li W."/>
            <person name="Munsamy K."/>
            <person name="Piso A."/>
            <person name="Price J.L."/>
            <person name="Sonnekus B."/>
            <person name="Thomas C."/>
            <person name="van der Nest A."/>
            <person name="van Dijk A."/>
            <person name="van Heerden A."/>
            <person name="van Vuuren N."/>
            <person name="Yilmaz N."/>
            <person name="Duong T.A."/>
            <person name="van der Merwe N.A."/>
            <person name="Wingfield M.J."/>
            <person name="Wingfield B.D."/>
        </authorList>
    </citation>
    <scope>NUCLEOTIDE SEQUENCE [LARGE SCALE GENOMIC DNA]</scope>
    <source>
        <strain evidence="2 3">CMW 18167</strain>
    </source>
</reference>
<evidence type="ECO:0008006" key="4">
    <source>
        <dbReference type="Google" id="ProtNLM"/>
    </source>
</evidence>
<evidence type="ECO:0000313" key="2">
    <source>
        <dbReference type="EMBL" id="KAL1871189.1"/>
    </source>
</evidence>
<protein>
    <recommendedName>
        <fullName evidence="4">Apple domain-containing protein</fullName>
    </recommendedName>
</protein>
<keyword evidence="3" id="KW-1185">Reference proteome</keyword>
<gene>
    <name evidence="2" type="ORF">Plec18167_007123</name>
</gene>
<sequence length="239" mass="25612">MQYQQAKAKLEQTEAETVQPAVSIPEPLDVRVEKRRQKEKTRHLNTDMQGLQVVESDHHAQNWNQTYVPETKYLAGGGTLNDITNSRSRETTGPSSNSITSNASQSESPSTGTTTASTTSSAPVTTGTTGMAENPCPGANRTTITASSGKLFSLFCGVYWPRGIEAADGNGTVGDLGRSTKYILDDCIETCIQYNKGDAAVVDSVDGGTCRAVVYQVNLTAVYDGGQDRNCFLKDRIGS</sequence>
<dbReference type="Proteomes" id="UP001583193">
    <property type="component" value="Unassembled WGS sequence"/>
</dbReference>
<feature type="region of interest" description="Disordered" evidence="1">
    <location>
        <begin position="78"/>
        <end position="139"/>
    </location>
</feature>
<feature type="compositionally biased region" description="Polar residues" evidence="1">
    <location>
        <begin position="81"/>
        <end position="94"/>
    </location>
</feature>
<feature type="compositionally biased region" description="Low complexity" evidence="1">
    <location>
        <begin position="95"/>
        <end position="129"/>
    </location>
</feature>
<accession>A0ABR3X6E4</accession>
<name>A0ABR3X6E4_9EURO</name>
<organism evidence="2 3">
    <name type="scientific">Paecilomyces lecythidis</name>
    <dbReference type="NCBI Taxonomy" id="3004212"/>
    <lineage>
        <taxon>Eukaryota</taxon>
        <taxon>Fungi</taxon>
        <taxon>Dikarya</taxon>
        <taxon>Ascomycota</taxon>
        <taxon>Pezizomycotina</taxon>
        <taxon>Eurotiomycetes</taxon>
        <taxon>Eurotiomycetidae</taxon>
        <taxon>Eurotiales</taxon>
        <taxon>Thermoascaceae</taxon>
        <taxon>Paecilomyces</taxon>
    </lineage>
</organism>
<dbReference type="EMBL" id="JAVDPF010000028">
    <property type="protein sequence ID" value="KAL1871189.1"/>
    <property type="molecule type" value="Genomic_DNA"/>
</dbReference>
<feature type="region of interest" description="Disordered" evidence="1">
    <location>
        <begin position="1"/>
        <end position="22"/>
    </location>
</feature>
<evidence type="ECO:0000313" key="3">
    <source>
        <dbReference type="Proteomes" id="UP001583193"/>
    </source>
</evidence>
<comment type="caution">
    <text evidence="2">The sequence shown here is derived from an EMBL/GenBank/DDBJ whole genome shotgun (WGS) entry which is preliminary data.</text>
</comment>
<evidence type="ECO:0000256" key="1">
    <source>
        <dbReference type="SAM" id="MobiDB-lite"/>
    </source>
</evidence>